<name>A0A1X2IFF1_9FUNG</name>
<protein>
    <submittedName>
        <fullName evidence="1">Uncharacterized protein</fullName>
    </submittedName>
</protein>
<proteinExistence type="predicted"/>
<evidence type="ECO:0000313" key="2">
    <source>
        <dbReference type="Proteomes" id="UP000193560"/>
    </source>
</evidence>
<reference evidence="1 2" key="1">
    <citation type="submission" date="2016-07" db="EMBL/GenBank/DDBJ databases">
        <title>Pervasive Adenine N6-methylation of Active Genes in Fungi.</title>
        <authorList>
            <consortium name="DOE Joint Genome Institute"/>
            <person name="Mondo S.J."/>
            <person name="Dannebaum R.O."/>
            <person name="Kuo R.C."/>
            <person name="Labutti K."/>
            <person name="Haridas S."/>
            <person name="Kuo A."/>
            <person name="Salamov A."/>
            <person name="Ahrendt S.R."/>
            <person name="Lipzen A."/>
            <person name="Sullivan W."/>
            <person name="Andreopoulos W.B."/>
            <person name="Clum A."/>
            <person name="Lindquist E."/>
            <person name="Daum C."/>
            <person name="Ramamoorthy G.K."/>
            <person name="Gryganskyi A."/>
            <person name="Culley D."/>
            <person name="Magnuson J.K."/>
            <person name="James T.Y."/>
            <person name="O'Malley M.A."/>
            <person name="Stajich J.E."/>
            <person name="Spatafora J.W."/>
            <person name="Visel A."/>
            <person name="Grigoriev I.V."/>
        </authorList>
    </citation>
    <scope>NUCLEOTIDE SEQUENCE [LARGE SCALE GENOMIC DNA]</scope>
    <source>
        <strain evidence="1 2">NRRL 1336</strain>
    </source>
</reference>
<keyword evidence="2" id="KW-1185">Reference proteome</keyword>
<organism evidence="1 2">
    <name type="scientific">Absidia repens</name>
    <dbReference type="NCBI Taxonomy" id="90262"/>
    <lineage>
        <taxon>Eukaryota</taxon>
        <taxon>Fungi</taxon>
        <taxon>Fungi incertae sedis</taxon>
        <taxon>Mucoromycota</taxon>
        <taxon>Mucoromycotina</taxon>
        <taxon>Mucoromycetes</taxon>
        <taxon>Mucorales</taxon>
        <taxon>Cunninghamellaceae</taxon>
        <taxon>Absidia</taxon>
    </lineage>
</organism>
<dbReference type="EMBL" id="MCGE01000013">
    <property type="protein sequence ID" value="ORZ15386.1"/>
    <property type="molecule type" value="Genomic_DNA"/>
</dbReference>
<gene>
    <name evidence="1" type="ORF">BCR42DRAFT_438560</name>
</gene>
<evidence type="ECO:0000313" key="1">
    <source>
        <dbReference type="EMBL" id="ORZ15386.1"/>
    </source>
</evidence>
<comment type="caution">
    <text evidence="1">The sequence shown here is derived from an EMBL/GenBank/DDBJ whole genome shotgun (WGS) entry which is preliminary data.</text>
</comment>
<accession>A0A1X2IFF1</accession>
<dbReference type="Proteomes" id="UP000193560">
    <property type="component" value="Unassembled WGS sequence"/>
</dbReference>
<dbReference type="AlphaFoldDB" id="A0A1X2IFF1"/>
<sequence>MSVVHAQSPNSEATGNLRIIAIVCPIRNNKCSYYFEMVQNTDAIDNYHIKLADCNSAQGYGYTFTKTPDYTSSYVQSPCSGMSVDTIHKYSKFSRHPSFIEDSIVAWSSWIGG</sequence>